<sequence>MFRYGRYEPKIDPSAFVAPGAQIIGQVKLAALSSVWFNAVLRGDEAGIFIGEGSNIQDGTIVHVDTNTPCRVGRNVTVGHQVILHGCTVEDGAMIGMGATILNRAVIEKGALVAAGSLVLEGQVVKAGTLVAGVPAKEKRMLSDKNKEYLVYDAKHYQEQAKRYQSMGIGQ</sequence>
<dbReference type="EMBL" id="JAFBEV010000006">
    <property type="protein sequence ID" value="MBM7657481.1"/>
    <property type="molecule type" value="Genomic_DNA"/>
</dbReference>
<dbReference type="SUPFAM" id="SSF51161">
    <property type="entry name" value="Trimeric LpxA-like enzymes"/>
    <property type="match status" value="1"/>
</dbReference>
<keyword evidence="2" id="KW-1185">Reference proteome</keyword>
<evidence type="ECO:0000313" key="2">
    <source>
        <dbReference type="Proteomes" id="UP000823201"/>
    </source>
</evidence>
<comment type="caution">
    <text evidence="1">The sequence shown here is derived from an EMBL/GenBank/DDBJ whole genome shotgun (WGS) entry which is preliminary data.</text>
</comment>
<dbReference type="CDD" id="cd04645">
    <property type="entry name" value="LbH_gamma_CA_like"/>
    <property type="match status" value="1"/>
</dbReference>
<name>A0ABS2Q756_9BACL</name>
<gene>
    <name evidence="1" type="ORF">JOC27_000930</name>
</gene>
<accession>A0ABS2Q756</accession>
<dbReference type="InterPro" id="IPR047324">
    <property type="entry name" value="LbH_gamma_CA-like"/>
</dbReference>
<dbReference type="RefSeq" id="WP_205005825.1">
    <property type="nucleotide sequence ID" value="NZ_CBCRXA010000014.1"/>
</dbReference>
<dbReference type="PANTHER" id="PTHR13061">
    <property type="entry name" value="DYNACTIN SUBUNIT P25"/>
    <property type="match status" value="1"/>
</dbReference>
<dbReference type="Gene3D" id="2.160.10.10">
    <property type="entry name" value="Hexapeptide repeat proteins"/>
    <property type="match status" value="1"/>
</dbReference>
<reference evidence="1 2" key="1">
    <citation type="submission" date="2021-01" db="EMBL/GenBank/DDBJ databases">
        <title>Genomic Encyclopedia of Type Strains, Phase IV (KMG-IV): sequencing the most valuable type-strain genomes for metagenomic binning, comparative biology and taxonomic classification.</title>
        <authorList>
            <person name="Goeker M."/>
        </authorList>
    </citation>
    <scope>NUCLEOTIDE SEQUENCE [LARGE SCALE GENOMIC DNA]</scope>
    <source>
        <strain evidence="1 2">DSM 100968</strain>
    </source>
</reference>
<dbReference type="PANTHER" id="PTHR13061:SF29">
    <property type="entry name" value="GAMMA CARBONIC ANHYDRASE-LIKE 1, MITOCHONDRIAL-RELATED"/>
    <property type="match status" value="1"/>
</dbReference>
<organism evidence="1 2">
    <name type="scientific">Sporolactobacillus spathodeae</name>
    <dbReference type="NCBI Taxonomy" id="1465502"/>
    <lineage>
        <taxon>Bacteria</taxon>
        <taxon>Bacillati</taxon>
        <taxon>Bacillota</taxon>
        <taxon>Bacilli</taxon>
        <taxon>Bacillales</taxon>
        <taxon>Sporolactobacillaceae</taxon>
        <taxon>Sporolactobacillus</taxon>
    </lineage>
</organism>
<dbReference type="Proteomes" id="UP000823201">
    <property type="component" value="Unassembled WGS sequence"/>
</dbReference>
<protein>
    <submittedName>
        <fullName evidence="1">Carbonic anhydrase/acetyltransferase-like protein (Isoleucine patch superfamily)</fullName>
    </submittedName>
</protein>
<evidence type="ECO:0000313" key="1">
    <source>
        <dbReference type="EMBL" id="MBM7657481.1"/>
    </source>
</evidence>
<dbReference type="InterPro" id="IPR050484">
    <property type="entry name" value="Transf_Hexapept/Carb_Anhydrase"/>
</dbReference>
<proteinExistence type="predicted"/>
<dbReference type="InterPro" id="IPR011004">
    <property type="entry name" value="Trimer_LpxA-like_sf"/>
</dbReference>